<dbReference type="EMBL" id="QZJF01000007">
    <property type="protein sequence ID" value="RJR27751.1"/>
    <property type="molecule type" value="Genomic_DNA"/>
</dbReference>
<protein>
    <recommendedName>
        <fullName evidence="3">DUF2190 family protein</fullName>
    </recommendedName>
</protein>
<gene>
    <name evidence="1" type="ORF">C4561_01465</name>
</gene>
<comment type="caution">
    <text evidence="1">The sequence shown here is derived from an EMBL/GenBank/DDBJ whole genome shotgun (WGS) entry which is preliminary data.</text>
</comment>
<evidence type="ECO:0000313" key="1">
    <source>
        <dbReference type="EMBL" id="RJR27751.1"/>
    </source>
</evidence>
<name>A0A3A4ZF40_UNCKA</name>
<dbReference type="AlphaFoldDB" id="A0A3A4ZF40"/>
<evidence type="ECO:0000313" key="2">
    <source>
        <dbReference type="Proteomes" id="UP000265540"/>
    </source>
</evidence>
<organism evidence="1 2">
    <name type="scientific">candidate division WWE3 bacterium</name>
    <dbReference type="NCBI Taxonomy" id="2053526"/>
    <lineage>
        <taxon>Bacteria</taxon>
        <taxon>Katanobacteria</taxon>
    </lineage>
</organism>
<accession>A0A3A4ZF40</accession>
<dbReference type="Proteomes" id="UP000265540">
    <property type="component" value="Unassembled WGS sequence"/>
</dbReference>
<evidence type="ECO:0008006" key="3">
    <source>
        <dbReference type="Google" id="ProtNLM"/>
    </source>
</evidence>
<reference evidence="1 2" key="1">
    <citation type="journal article" date="2017" name="ISME J.">
        <title>Energy and carbon metabolisms in a deep terrestrial subsurface fluid microbial community.</title>
        <authorList>
            <person name="Momper L."/>
            <person name="Jungbluth S.P."/>
            <person name="Lee M.D."/>
            <person name="Amend J.P."/>
        </authorList>
    </citation>
    <scope>NUCLEOTIDE SEQUENCE [LARGE SCALE GENOMIC DNA]</scope>
    <source>
        <strain evidence="1">SURF_46</strain>
    </source>
</reference>
<proteinExistence type="predicted"/>
<sequence length="139" mass="14672">MKLSILWYDPDMVVTLKATDSTAIDLGDMLKLSSSRVTPVAAVTDDATFVGIALGQALTSETGKEIQVALKCICRATLTSAAYAFLDGLLWSSTTTLAADSAANTIGWYYDWLQTGQTVTSGRVLFDVIALGKLAGVDA</sequence>